<organism evidence="1 2">
    <name type="scientific">Porphyromonas macacae</name>
    <dbReference type="NCBI Taxonomy" id="28115"/>
    <lineage>
        <taxon>Bacteria</taxon>
        <taxon>Pseudomonadati</taxon>
        <taxon>Bacteroidota</taxon>
        <taxon>Bacteroidia</taxon>
        <taxon>Bacteroidales</taxon>
        <taxon>Porphyromonadaceae</taxon>
        <taxon>Porphyromonas</taxon>
    </lineage>
</organism>
<evidence type="ECO:0000313" key="2">
    <source>
        <dbReference type="Proteomes" id="UP000254263"/>
    </source>
</evidence>
<dbReference type="RefSeq" id="WP_018361202.1">
    <property type="nucleotide sequence ID" value="NZ_UGTI01000001.1"/>
</dbReference>
<accession>A0A379DHZ1</accession>
<gene>
    <name evidence="1" type="ORF">NCTC13100_01150</name>
</gene>
<dbReference type="EMBL" id="UGTI01000001">
    <property type="protein sequence ID" value="SUB77999.1"/>
    <property type="molecule type" value="Genomic_DNA"/>
</dbReference>
<reference evidence="1 2" key="1">
    <citation type="submission" date="2018-06" db="EMBL/GenBank/DDBJ databases">
        <authorList>
            <consortium name="Pathogen Informatics"/>
            <person name="Doyle S."/>
        </authorList>
    </citation>
    <scope>NUCLEOTIDE SEQUENCE [LARGE SCALE GENOMIC DNA]</scope>
    <source>
        <strain evidence="1 2">NCTC13100</strain>
    </source>
</reference>
<protein>
    <submittedName>
        <fullName evidence="1">Uncharacterized protein</fullName>
    </submittedName>
</protein>
<name>A0A379DHZ1_9PORP</name>
<evidence type="ECO:0000313" key="1">
    <source>
        <dbReference type="EMBL" id="SUB77999.1"/>
    </source>
</evidence>
<dbReference type="AlphaFoldDB" id="A0A379DHZ1"/>
<dbReference type="Proteomes" id="UP000254263">
    <property type="component" value="Unassembled WGS sequence"/>
</dbReference>
<sequence>MMKTKDFDVFTNQELSEVKGGTWFEDAIDWIGEKLSDICKWMKEYGKKDGAPGLEIPF</sequence>
<proteinExistence type="predicted"/>